<evidence type="ECO:0000256" key="5">
    <source>
        <dbReference type="ARBA" id="ARBA00022989"/>
    </source>
</evidence>
<evidence type="ECO:0000256" key="11">
    <source>
        <dbReference type="ARBA" id="ARBA00023173"/>
    </source>
</evidence>
<evidence type="ECO:0000256" key="8">
    <source>
        <dbReference type="ARBA" id="ARBA00023136"/>
    </source>
</evidence>
<keyword evidence="12" id="KW-0325">Glycoprotein</keyword>
<sequence length="748" mass="85879">MAYTFRPLHTVIPLLLFALTGLSLDAFASVLNPLGTFERKLLGSSSNSTINGQGSLYGKKYKFFYIVPSIEILKYTPAAGHNKSRLTAAGSAPITHHNTSQADVLLLAPSFVALGSAGTSPRRLTDSDQRRLSVELHKLRHFATIAGVQPNAASELRPKTRVDDMGTFVTQHHEQEEPRTPYIYRPIPSDTYHSYKSNRYYIYTDPVRLRGDTGERHAHRLDPDPEMDGDSGKSQQSNEEPADDVARPIGSLVYHRQERSFNGTNEVPERERSDRYKRRSAVDDMLSKNITIILENLLKRYENSQMPTHGQGVPTLVETNILIRSMGPVSELDMDYSMDCYFRQYWRDKRLSFRGPIKSLSLSIKMLERIWRPDTYFYNGKHSHVHTITVPNKLLRLSQDGEILYSMRLTIKASCLMELRSFPMDRQSCPLVLGSYAYSRQQLVYQWKDEDSVNFVPGMTLSQFDLMSFGQKNYTFIRREGEFSVLHVSFNLQRHTGYFLIQVYVPCILIVVLSWVSFWIHREATSDRVGLGITTVLTLSTISLDSRTDLPKVRYATALDWFLLMSFFYCIATLLEFAGVHYFTKVGSGEIPLDEEEWEDMEGVEEIRDLPSLQQHLSAAAAIDSPRLIAARRRSSLICPIYNDPTHMFKPTSSHLSTMERTTQTEPPKEPTWKQVWLCFLGDDQFRRRRQREASARGGGNRHVNSVSLIDQAARILFPMSFTFFNILYWLVYYTYQADFTWTPLKEV</sequence>
<dbReference type="GO" id="GO:0045211">
    <property type="term" value="C:postsynaptic membrane"/>
    <property type="evidence" value="ECO:0007669"/>
    <property type="project" value="UniProtKB-SubCell"/>
</dbReference>
<dbReference type="InterPro" id="IPR006028">
    <property type="entry name" value="GABAA/Glycine_rcpt"/>
</dbReference>
<evidence type="ECO:0000256" key="6">
    <source>
        <dbReference type="ARBA" id="ARBA00023018"/>
    </source>
</evidence>
<dbReference type="InterPro" id="IPR006201">
    <property type="entry name" value="Neur_channel"/>
</dbReference>
<dbReference type="PRINTS" id="PR01079">
    <property type="entry name" value="GABAARALPHA"/>
</dbReference>
<dbReference type="SUPFAM" id="SSF63712">
    <property type="entry name" value="Nicotinic receptor ligand binding domain-like"/>
    <property type="match status" value="1"/>
</dbReference>
<dbReference type="AlphaFoldDB" id="A0A182VVK4"/>
<dbReference type="PRINTS" id="PR00252">
    <property type="entry name" value="NRIONCHANNEL"/>
</dbReference>
<dbReference type="SUPFAM" id="SSF90112">
    <property type="entry name" value="Neurotransmitter-gated ion-channel transmembrane pore"/>
    <property type="match status" value="1"/>
</dbReference>
<keyword evidence="15" id="KW-1071">Ligand-gated ion channel</keyword>
<evidence type="ECO:0000256" key="12">
    <source>
        <dbReference type="ARBA" id="ARBA00023180"/>
    </source>
</evidence>
<evidence type="ECO:0000256" key="1">
    <source>
        <dbReference type="ARBA" id="ARBA00022448"/>
    </source>
</evidence>
<keyword evidence="14" id="KW-0628">Postsynaptic cell membrane</keyword>
<dbReference type="InterPro" id="IPR006029">
    <property type="entry name" value="Neurotrans-gated_channel_TM"/>
</dbReference>
<keyword evidence="8 18" id="KW-0472">Membrane</keyword>
<evidence type="ECO:0000256" key="13">
    <source>
        <dbReference type="ARBA" id="ARBA00023214"/>
    </source>
</evidence>
<keyword evidence="13" id="KW-0868">Chloride</keyword>
<feature type="domain" description="Neurotransmitter-gated ion-channel ligand-binding" evidence="20">
    <location>
        <begin position="293"/>
        <end position="495"/>
    </location>
</feature>
<dbReference type="InterPro" id="IPR006202">
    <property type="entry name" value="Neur_chan_lig-bd"/>
</dbReference>
<keyword evidence="7 18" id="KW-0406">Ion transport</keyword>
<evidence type="ECO:0000256" key="9">
    <source>
        <dbReference type="ARBA" id="ARBA00023157"/>
    </source>
</evidence>
<dbReference type="CDD" id="cd19007">
    <property type="entry name" value="LGIC_ECD_GABAR_GRD-like"/>
    <property type="match status" value="1"/>
</dbReference>
<name>A0A182VVK4_9DIPT</name>
<dbReference type="PROSITE" id="PS00236">
    <property type="entry name" value="NEUROTR_ION_CHANNEL"/>
    <property type="match status" value="1"/>
</dbReference>
<keyword evidence="3 18" id="KW-0812">Transmembrane</keyword>
<feature type="transmembrane region" description="Helical" evidence="18">
    <location>
        <begin position="498"/>
        <end position="520"/>
    </location>
</feature>
<evidence type="ECO:0000256" key="19">
    <source>
        <dbReference type="SAM" id="MobiDB-lite"/>
    </source>
</evidence>
<dbReference type="FunFam" id="1.20.58.390:FF:000065">
    <property type="entry name" value="GABA-gated ion channel"/>
    <property type="match status" value="1"/>
</dbReference>
<evidence type="ECO:0000256" key="16">
    <source>
        <dbReference type="ARBA" id="ARBA00023303"/>
    </source>
</evidence>
<evidence type="ECO:0000256" key="2">
    <source>
        <dbReference type="ARBA" id="ARBA00022475"/>
    </source>
</evidence>
<evidence type="ECO:0000256" key="10">
    <source>
        <dbReference type="ARBA" id="ARBA00023170"/>
    </source>
</evidence>
<evidence type="ECO:0000259" key="21">
    <source>
        <dbReference type="Pfam" id="PF02932"/>
    </source>
</evidence>
<dbReference type="GO" id="GO:0034707">
    <property type="term" value="C:chloride channel complex"/>
    <property type="evidence" value="ECO:0007669"/>
    <property type="project" value="UniProtKB-KW"/>
</dbReference>
<feature type="signal peptide" evidence="18">
    <location>
        <begin position="1"/>
        <end position="28"/>
    </location>
</feature>
<keyword evidence="11" id="KW-0869">Chloride channel</keyword>
<evidence type="ECO:0000313" key="23">
    <source>
        <dbReference type="Proteomes" id="UP000075920"/>
    </source>
</evidence>
<keyword evidence="5 18" id="KW-1133">Transmembrane helix</keyword>
<dbReference type="InterPro" id="IPR036734">
    <property type="entry name" value="Neur_chan_lig-bd_sf"/>
</dbReference>
<evidence type="ECO:0000259" key="20">
    <source>
        <dbReference type="Pfam" id="PF02931"/>
    </source>
</evidence>
<proteinExistence type="inferred from homology"/>
<organism evidence="22 23">
    <name type="scientific">Anopheles minimus</name>
    <dbReference type="NCBI Taxonomy" id="112268"/>
    <lineage>
        <taxon>Eukaryota</taxon>
        <taxon>Metazoa</taxon>
        <taxon>Ecdysozoa</taxon>
        <taxon>Arthropoda</taxon>
        <taxon>Hexapoda</taxon>
        <taxon>Insecta</taxon>
        <taxon>Pterygota</taxon>
        <taxon>Neoptera</taxon>
        <taxon>Endopterygota</taxon>
        <taxon>Diptera</taxon>
        <taxon>Nematocera</taxon>
        <taxon>Culicoidea</taxon>
        <taxon>Culicidae</taxon>
        <taxon>Anophelinae</taxon>
        <taxon>Anopheles</taxon>
    </lineage>
</organism>
<evidence type="ECO:0000256" key="7">
    <source>
        <dbReference type="ARBA" id="ARBA00023065"/>
    </source>
</evidence>
<dbReference type="FunFam" id="2.70.170.10:FF:000003">
    <property type="entry name" value="Putative gamma-aminobutyric acid receptor subunit gamma-2"/>
    <property type="match status" value="1"/>
</dbReference>
<dbReference type="Gene3D" id="1.20.58.390">
    <property type="entry name" value="Neurotransmitter-gated ion-channel transmembrane domain"/>
    <property type="match status" value="1"/>
</dbReference>
<keyword evidence="2" id="KW-1003">Cell membrane</keyword>
<dbReference type="Pfam" id="PF02932">
    <property type="entry name" value="Neur_chan_memb"/>
    <property type="match status" value="1"/>
</dbReference>
<keyword evidence="10" id="KW-0675">Receptor</keyword>
<dbReference type="GO" id="GO:0004890">
    <property type="term" value="F:GABA-A receptor activity"/>
    <property type="evidence" value="ECO:0007669"/>
    <property type="project" value="InterPro"/>
</dbReference>
<evidence type="ECO:0000256" key="3">
    <source>
        <dbReference type="ARBA" id="ARBA00022692"/>
    </source>
</evidence>
<dbReference type="InterPro" id="IPR036719">
    <property type="entry name" value="Neuro-gated_channel_TM_sf"/>
</dbReference>
<evidence type="ECO:0000256" key="17">
    <source>
        <dbReference type="ARBA" id="ARBA00034104"/>
    </source>
</evidence>
<dbReference type="InterPro" id="IPR038050">
    <property type="entry name" value="Neuro_actylchol_rec"/>
</dbReference>
<keyword evidence="9" id="KW-1015">Disulfide bond</keyword>
<evidence type="ECO:0000256" key="15">
    <source>
        <dbReference type="ARBA" id="ARBA00023286"/>
    </source>
</evidence>
<dbReference type="GO" id="GO:0005254">
    <property type="term" value="F:chloride channel activity"/>
    <property type="evidence" value="ECO:0007669"/>
    <property type="project" value="UniProtKB-KW"/>
</dbReference>
<feature type="transmembrane region" description="Helical" evidence="18">
    <location>
        <begin position="529"/>
        <end position="546"/>
    </location>
</feature>
<dbReference type="InterPro" id="IPR001390">
    <property type="entry name" value="GABAAa_rcpt"/>
</dbReference>
<dbReference type="GO" id="GO:0005230">
    <property type="term" value="F:extracellular ligand-gated monoatomic ion channel activity"/>
    <property type="evidence" value="ECO:0007669"/>
    <property type="project" value="InterPro"/>
</dbReference>
<dbReference type="Pfam" id="PF02931">
    <property type="entry name" value="Neur_chan_LBD"/>
    <property type="match status" value="1"/>
</dbReference>
<evidence type="ECO:0000256" key="14">
    <source>
        <dbReference type="ARBA" id="ARBA00023257"/>
    </source>
</evidence>
<dbReference type="STRING" id="112268.A0A182VVK4"/>
<feature type="region of interest" description="Disordered" evidence="19">
    <location>
        <begin position="215"/>
        <end position="279"/>
    </location>
</feature>
<dbReference type="PANTHER" id="PTHR18945">
    <property type="entry name" value="NEUROTRANSMITTER GATED ION CHANNEL"/>
    <property type="match status" value="1"/>
</dbReference>
<reference evidence="22" key="2">
    <citation type="submission" date="2020-05" db="UniProtKB">
        <authorList>
            <consortium name="EnsemblMetazoa"/>
        </authorList>
    </citation>
    <scope>IDENTIFICATION</scope>
    <source>
        <strain evidence="22">MINIMUS1</strain>
    </source>
</reference>
<feature type="transmembrane region" description="Helical" evidence="18">
    <location>
        <begin position="561"/>
        <end position="583"/>
    </location>
</feature>
<feature type="domain" description="Neurotransmitter-gated ion-channel transmembrane" evidence="21">
    <location>
        <begin position="503"/>
        <end position="730"/>
    </location>
</feature>
<dbReference type="PRINTS" id="PR00253">
    <property type="entry name" value="GABAARECEPTR"/>
</dbReference>
<protein>
    <submittedName>
        <fullName evidence="22">Uncharacterized protein</fullName>
    </submittedName>
</protein>
<evidence type="ECO:0000313" key="22">
    <source>
        <dbReference type="EnsemblMetazoa" id="AMIN002099-PA"/>
    </source>
</evidence>
<dbReference type="NCBIfam" id="TIGR00860">
    <property type="entry name" value="LIC"/>
    <property type="match status" value="1"/>
</dbReference>
<dbReference type="GO" id="GO:0099095">
    <property type="term" value="F:ligand-gated monoatomic anion channel activity"/>
    <property type="evidence" value="ECO:0007669"/>
    <property type="project" value="UniProtKB-ARBA"/>
</dbReference>
<comment type="subcellular location">
    <subcellularLocation>
        <location evidence="17">Postsynaptic cell membrane</location>
        <topology evidence="17">Multi-pass membrane protein</topology>
    </subcellularLocation>
</comment>
<feature type="compositionally biased region" description="Basic and acidic residues" evidence="19">
    <location>
        <begin position="267"/>
        <end position="279"/>
    </location>
</feature>
<keyword evidence="23" id="KW-1185">Reference proteome</keyword>
<reference evidence="23" key="1">
    <citation type="submission" date="2013-03" db="EMBL/GenBank/DDBJ databases">
        <title>The Genome Sequence of Anopheles minimus MINIMUS1.</title>
        <authorList>
            <consortium name="The Broad Institute Genomics Platform"/>
            <person name="Neafsey D.E."/>
            <person name="Walton C."/>
            <person name="Walker B."/>
            <person name="Young S.K."/>
            <person name="Zeng Q."/>
            <person name="Gargeya S."/>
            <person name="Fitzgerald M."/>
            <person name="Haas B."/>
            <person name="Abouelleil A."/>
            <person name="Allen A.W."/>
            <person name="Alvarado L."/>
            <person name="Arachchi H.M."/>
            <person name="Berlin A.M."/>
            <person name="Chapman S.B."/>
            <person name="Gainer-Dewar J."/>
            <person name="Goldberg J."/>
            <person name="Griggs A."/>
            <person name="Gujja S."/>
            <person name="Hansen M."/>
            <person name="Howarth C."/>
            <person name="Imamovic A."/>
            <person name="Ireland A."/>
            <person name="Larimer J."/>
            <person name="McCowan C."/>
            <person name="Murphy C."/>
            <person name="Pearson M."/>
            <person name="Poon T.W."/>
            <person name="Priest M."/>
            <person name="Roberts A."/>
            <person name="Saif S."/>
            <person name="Shea T."/>
            <person name="Sisk P."/>
            <person name="Sykes S."/>
            <person name="Wortman J."/>
            <person name="Nusbaum C."/>
            <person name="Birren B."/>
        </authorList>
    </citation>
    <scope>NUCLEOTIDE SEQUENCE [LARGE SCALE GENOMIC DNA]</scope>
    <source>
        <strain evidence="23">MINIMUS1</strain>
    </source>
</reference>
<feature type="chain" id="PRO_5022267843" evidence="18">
    <location>
        <begin position="29"/>
        <end position="748"/>
    </location>
</feature>
<dbReference type="Proteomes" id="UP000075920">
    <property type="component" value="Unassembled WGS sequence"/>
</dbReference>
<keyword evidence="4 18" id="KW-0732">Signal</keyword>
<dbReference type="CDD" id="cd19049">
    <property type="entry name" value="LGIC_TM_anion"/>
    <property type="match status" value="1"/>
</dbReference>
<dbReference type="EnsemblMetazoa" id="AMIN002099-RA">
    <property type="protein sequence ID" value="AMIN002099-PA"/>
    <property type="gene ID" value="AMIN002099"/>
</dbReference>
<keyword evidence="16 18" id="KW-0407">Ion channel</keyword>
<dbReference type="InterPro" id="IPR018000">
    <property type="entry name" value="Neurotransmitter_ion_chnl_CS"/>
</dbReference>
<evidence type="ECO:0000256" key="18">
    <source>
        <dbReference type="RuleBase" id="RU000687"/>
    </source>
</evidence>
<keyword evidence="1 18" id="KW-0813">Transport</keyword>
<keyword evidence="6" id="KW-0770">Synapse</keyword>
<evidence type="ECO:0000256" key="4">
    <source>
        <dbReference type="ARBA" id="ARBA00022729"/>
    </source>
</evidence>
<feature type="transmembrane region" description="Helical" evidence="18">
    <location>
        <begin position="716"/>
        <end position="736"/>
    </location>
</feature>
<comment type="similarity">
    <text evidence="18">Belongs to the ligand-gated ion channel (TC 1.A.9) family.</text>
</comment>
<accession>A0A182VVK4</accession>
<dbReference type="Gene3D" id="2.70.170.10">
    <property type="entry name" value="Neurotransmitter-gated ion-channel ligand-binding domain"/>
    <property type="match status" value="1"/>
</dbReference>
<dbReference type="VEuPathDB" id="VectorBase:AMIN002099"/>